<reference evidence="2 3" key="1">
    <citation type="journal article" date="2018" name="New Phytol.">
        <title>Phylogenomics of Endogonaceae and evolution of mycorrhizas within Mucoromycota.</title>
        <authorList>
            <person name="Chang Y."/>
            <person name="Desiro A."/>
            <person name="Na H."/>
            <person name="Sandor L."/>
            <person name="Lipzen A."/>
            <person name="Clum A."/>
            <person name="Barry K."/>
            <person name="Grigoriev I.V."/>
            <person name="Martin F.M."/>
            <person name="Stajich J.E."/>
            <person name="Smith M.E."/>
            <person name="Bonito G."/>
            <person name="Spatafora J.W."/>
        </authorList>
    </citation>
    <scope>NUCLEOTIDE SEQUENCE [LARGE SCALE GENOMIC DNA]</scope>
    <source>
        <strain evidence="2 3">GMNB39</strain>
    </source>
</reference>
<feature type="region of interest" description="Disordered" evidence="1">
    <location>
        <begin position="642"/>
        <end position="732"/>
    </location>
</feature>
<evidence type="ECO:0000313" key="3">
    <source>
        <dbReference type="Proteomes" id="UP000268093"/>
    </source>
</evidence>
<evidence type="ECO:0000313" key="2">
    <source>
        <dbReference type="EMBL" id="RUP43938.1"/>
    </source>
</evidence>
<accession>A0A433CZE0</accession>
<feature type="compositionally biased region" description="Low complexity" evidence="1">
    <location>
        <begin position="693"/>
        <end position="732"/>
    </location>
</feature>
<feature type="compositionally biased region" description="Pro residues" evidence="1">
    <location>
        <begin position="682"/>
        <end position="692"/>
    </location>
</feature>
<sequence length="1234" mass="132651">MTSIKSIYCNQFSLNLPPCPQKCKLQLTSPGRHIVARDNFTLLPPEGTNASAVRAYVLLLSDLFIVCQRMTEDERHANKGKEFWLLYPPLASKHIAMRTFKPERELVGEYLIEVLILKKISLILRAVSREDKTAWLKTARDLGIPDRAPASRSQSQPDTVVAQPPLSQPPARSGSSPAPATIESSTVTAMSIEVVTEATVPVAQKSPTVIDPNADVLVAVAAVATATVVVEEPEPVKRPTVPNLENRDKISSWYEEAVADLPATTPVEPVDWDAFSQKSRSEVDLLKRSSEEDSFDDDDDDDDDDDEDEDDEDEEDEIEEGAEKMEKDGTDENKIKYTPALPPPNDSSAASTAAEFIAPATNDQESAPPPGAPLMDAPPTGALPGGQPYPAQNQRPPPPGSHPYRQRPTFGPPHGQPRPQYRPRGPPPMGGPMGGPGPMGPGMYGPPQQGPYRAPPMQGQYSGPPPPQGQYGGPPPPQGQYGGPPPQGPYSGPPMQPNGAFPPGRPPMTPMMMSGSLPRPMPSQRPMMMNGPGTPTLHSRPLQGPPPMMMNGSGTPVLQARGLQGPPPMMMGGPGTPALQSRGLQGPPPMMRPDGGMAMRPDGGMAMRPDGSMAMRPDGNMAMRPDGSMAMRPDGNMAMRPDGGMPMRPDGGMPMQGRPHMGPPPHQIQHNMGPQGGMPMNMRPPPVRPQPQQPLQQPPQSQQAQQLQQLPQSQQAQQAQQPQQPSQTNNNVPVVALPVPTVMEPEVEAKLPTIVTGPPPPRRSSLYFAPTNMIDTANMPPPPPSPVSGGKLPAEQATKSSGGLSGLGLSLFGHRRSPSNSSSTTHGSSTTLEVQSSQPQQGQPSLGAPTNVASASHMAAPPPRRSSFFTKAKSLPQLRASDAPPVPGLPPARSPSPQLRGSSTGQVGLSPNNITPGSSRDISPQQSPRMGNALLGVPGSTTLPVQQQRPSSPRQSQLTSPTLGNRSVFVGSMNSIAAANEVIHHTPFCEVFSWRDNGWFAVEDECTVEVRQLVVGRSCIAITMESNGKLYLNAWIMPTTDIRQDAATDVSISVEIGGRKDWFLIHTDNPQMAYALFTALVRARDESDFGPNEGILVQENFVSRVASPGAGSPPAVKEAEVLVRQTLEPILQTRCKVFLQKDTSNWANLGSGMMRLSQQMPAQRVHVYIGKKDKSVLMNSTVKPDWVEKINPKRVSIMISKEDGASTVYMLQFKEDGMAAKLYDHAKHRNTGWP</sequence>
<feature type="compositionally biased region" description="Basic and acidic residues" evidence="1">
    <location>
        <begin position="279"/>
        <end position="291"/>
    </location>
</feature>
<feature type="compositionally biased region" description="Polar residues" evidence="1">
    <location>
        <begin position="895"/>
        <end position="929"/>
    </location>
</feature>
<feature type="compositionally biased region" description="Pro residues" evidence="1">
    <location>
        <begin position="884"/>
        <end position="894"/>
    </location>
</feature>
<dbReference type="Proteomes" id="UP000268093">
    <property type="component" value="Unassembled WGS sequence"/>
</dbReference>
<dbReference type="EMBL" id="RBNI01009973">
    <property type="protein sequence ID" value="RUP43938.1"/>
    <property type="molecule type" value="Genomic_DNA"/>
</dbReference>
<feature type="compositionally biased region" description="Gly residues" evidence="1">
    <location>
        <begin position="431"/>
        <end position="443"/>
    </location>
</feature>
<feature type="compositionally biased region" description="Low complexity" evidence="1">
    <location>
        <begin position="943"/>
        <end position="962"/>
    </location>
</feature>
<feature type="region of interest" description="Disordered" evidence="1">
    <location>
        <begin position="772"/>
        <end position="963"/>
    </location>
</feature>
<feature type="region of interest" description="Disordered" evidence="1">
    <location>
        <begin position="272"/>
        <end position="553"/>
    </location>
</feature>
<feature type="region of interest" description="Disordered" evidence="1">
    <location>
        <begin position="146"/>
        <end position="182"/>
    </location>
</feature>
<feature type="compositionally biased region" description="Low complexity" evidence="1">
    <location>
        <begin position="818"/>
        <end position="845"/>
    </location>
</feature>
<evidence type="ECO:0000256" key="1">
    <source>
        <dbReference type="SAM" id="MobiDB-lite"/>
    </source>
</evidence>
<proteinExistence type="predicted"/>
<dbReference type="AlphaFoldDB" id="A0A433CZE0"/>
<dbReference type="SUPFAM" id="SSF50729">
    <property type="entry name" value="PH domain-like"/>
    <property type="match status" value="1"/>
</dbReference>
<name>A0A433CZE0_9FUNG</name>
<organism evidence="2 3">
    <name type="scientific">Jimgerdemannia flammicorona</name>
    <dbReference type="NCBI Taxonomy" id="994334"/>
    <lineage>
        <taxon>Eukaryota</taxon>
        <taxon>Fungi</taxon>
        <taxon>Fungi incertae sedis</taxon>
        <taxon>Mucoromycota</taxon>
        <taxon>Mucoromycotina</taxon>
        <taxon>Endogonomycetes</taxon>
        <taxon>Endogonales</taxon>
        <taxon>Endogonaceae</taxon>
        <taxon>Jimgerdemannia</taxon>
    </lineage>
</organism>
<feature type="compositionally biased region" description="Low complexity" evidence="1">
    <location>
        <begin position="169"/>
        <end position="180"/>
    </location>
</feature>
<gene>
    <name evidence="2" type="ORF">BC936DRAFT_150165</name>
</gene>
<feature type="compositionally biased region" description="Basic and acidic residues" evidence="1">
    <location>
        <begin position="321"/>
        <end position="335"/>
    </location>
</feature>
<feature type="compositionally biased region" description="Acidic residues" evidence="1">
    <location>
        <begin position="292"/>
        <end position="320"/>
    </location>
</feature>
<feature type="compositionally biased region" description="Pro residues" evidence="1">
    <location>
        <begin position="463"/>
        <end position="496"/>
    </location>
</feature>
<evidence type="ECO:0008006" key="4">
    <source>
        <dbReference type="Google" id="ProtNLM"/>
    </source>
</evidence>
<protein>
    <recommendedName>
        <fullName evidence="4">PH domain-containing protein</fullName>
    </recommendedName>
</protein>
<dbReference type="OrthoDB" id="6244550at2759"/>
<comment type="caution">
    <text evidence="2">The sequence shown here is derived from an EMBL/GenBank/DDBJ whole genome shotgun (WGS) entry which is preliminary data.</text>
</comment>
<keyword evidence="3" id="KW-1185">Reference proteome</keyword>
<dbReference type="Gene3D" id="2.30.29.30">
    <property type="entry name" value="Pleckstrin-homology domain (PH domain)/Phosphotyrosine-binding domain (PTB)"/>
    <property type="match status" value="1"/>
</dbReference>
<feature type="compositionally biased region" description="Low complexity" evidence="1">
    <location>
        <begin position="642"/>
        <end position="659"/>
    </location>
</feature>
<feature type="compositionally biased region" description="Low complexity" evidence="1">
    <location>
        <begin position="445"/>
        <end position="462"/>
    </location>
</feature>
<dbReference type="InterPro" id="IPR011993">
    <property type="entry name" value="PH-like_dom_sf"/>
</dbReference>